<dbReference type="Proteomes" id="UP000287385">
    <property type="component" value="Unassembled WGS sequence"/>
</dbReference>
<name>A0A401X9T9_ACEPA</name>
<organism evidence="1 2">
    <name type="scientific">Acetobacter pasteurianus NBRC 3278</name>
    <dbReference type="NCBI Taxonomy" id="1226660"/>
    <lineage>
        <taxon>Bacteria</taxon>
        <taxon>Pseudomonadati</taxon>
        <taxon>Pseudomonadota</taxon>
        <taxon>Alphaproteobacteria</taxon>
        <taxon>Acetobacterales</taxon>
        <taxon>Acetobacteraceae</taxon>
        <taxon>Acetobacter</taxon>
    </lineage>
</organism>
<evidence type="ECO:0000313" key="2">
    <source>
        <dbReference type="Proteomes" id="UP000287385"/>
    </source>
</evidence>
<dbReference type="AlphaFoldDB" id="A0A401X9T9"/>
<evidence type="ECO:0000313" key="1">
    <source>
        <dbReference type="EMBL" id="GCD64449.1"/>
    </source>
</evidence>
<comment type="caution">
    <text evidence="1">The sequence shown here is derived from an EMBL/GenBank/DDBJ whole genome shotgun (WGS) entry which is preliminary data.</text>
</comment>
<sequence length="70" mass="7644">MQPYGMDYIADINVFSGIKRKDVIILGAASIGVFPTFGKNLEVDATLKTERFNAAISPRSHLCPNLKASM</sequence>
<keyword evidence="2" id="KW-1185">Reference proteome</keyword>
<gene>
    <name evidence="1" type="ORF">NBRC3278_3542</name>
</gene>
<dbReference type="EMBL" id="BDEV01000247">
    <property type="protein sequence ID" value="GCD64449.1"/>
    <property type="molecule type" value="Genomic_DNA"/>
</dbReference>
<proteinExistence type="predicted"/>
<accession>A0A401X9T9</accession>
<protein>
    <submittedName>
        <fullName evidence="1">Uncharacterized protein</fullName>
    </submittedName>
</protein>
<reference evidence="1 2" key="1">
    <citation type="submission" date="2016-06" db="EMBL/GenBank/DDBJ databases">
        <title>Acetobacter pasteurianus NBRC 3278 whole genome sequencing project.</title>
        <authorList>
            <person name="Matsutani M."/>
            <person name="Shiwa Y."/>
            <person name="Okamoto-Kainuma A."/>
            <person name="Ishikawa M."/>
            <person name="Koizumi Y."/>
            <person name="Yoshikawa H."/>
            <person name="Yakushi T."/>
            <person name="Matsushita K."/>
        </authorList>
    </citation>
    <scope>NUCLEOTIDE SEQUENCE [LARGE SCALE GENOMIC DNA]</scope>
    <source>
        <strain evidence="1 2">NBRC 3278</strain>
    </source>
</reference>